<dbReference type="EMBL" id="KN835435">
    <property type="protein sequence ID" value="KIK37697.1"/>
    <property type="molecule type" value="Genomic_DNA"/>
</dbReference>
<feature type="transmembrane region" description="Helical" evidence="1">
    <location>
        <begin position="38"/>
        <end position="55"/>
    </location>
</feature>
<keyword evidence="1" id="KW-0472">Membrane</keyword>
<keyword evidence="1" id="KW-1133">Transmembrane helix</keyword>
<feature type="transmembrane region" description="Helical" evidence="1">
    <location>
        <begin position="67"/>
        <end position="89"/>
    </location>
</feature>
<evidence type="ECO:0000259" key="2">
    <source>
        <dbReference type="Pfam" id="PF20151"/>
    </source>
</evidence>
<reference evidence="4" key="2">
    <citation type="submission" date="2015-01" db="EMBL/GenBank/DDBJ databases">
        <title>Evolutionary Origins and Diversification of the Mycorrhizal Mutualists.</title>
        <authorList>
            <consortium name="DOE Joint Genome Institute"/>
            <consortium name="Mycorrhizal Genomics Consortium"/>
            <person name="Kohler A."/>
            <person name="Kuo A."/>
            <person name="Nagy L.G."/>
            <person name="Floudas D."/>
            <person name="Copeland A."/>
            <person name="Barry K.W."/>
            <person name="Cichocki N."/>
            <person name="Veneault-Fourrey C."/>
            <person name="LaButti K."/>
            <person name="Lindquist E.A."/>
            <person name="Lipzen A."/>
            <person name="Lundell T."/>
            <person name="Morin E."/>
            <person name="Murat C."/>
            <person name="Riley R."/>
            <person name="Ohm R."/>
            <person name="Sun H."/>
            <person name="Tunlid A."/>
            <person name="Henrissat B."/>
            <person name="Grigoriev I.V."/>
            <person name="Hibbett D.S."/>
            <person name="Martin F."/>
        </authorList>
    </citation>
    <scope>NUCLEOTIDE SEQUENCE [LARGE SCALE GENOMIC DNA]</scope>
    <source>
        <strain evidence="4">UH-Slu-Lm8-n1</strain>
    </source>
</reference>
<accession>A0A0D0ATS8</accession>
<dbReference type="Proteomes" id="UP000054485">
    <property type="component" value="Unassembled WGS sequence"/>
</dbReference>
<dbReference type="OrthoDB" id="2629615at2759"/>
<protein>
    <recommendedName>
        <fullName evidence="2">DUF6533 domain-containing protein</fullName>
    </recommendedName>
</protein>
<sequence length="291" mass="32661">MWPLINFHRIFSYFTVAALTTVFYDWALTFGQEFELIWVRYTGMIYCVIAVLPTLPSFSVTDAVGTAFYLIQWWIPVVVNAMLGVIMIARLNAMYRQSRKMYIFLIVTFLAKTIPCGVISAVDSSQVSGEELVLSNTHLCIYEGVNLLTRAQNWILITAWEVLILCLAVWIAVRHFRELQRPSTGSVVGDCFTVLIKTHVLYFAAFTAVSGFNLGLLSQNISESISVGAEMYLGVLRVFSFVQMFVLGPRLIIGVREYHATLVASSNEGTGITTIAFREHAHFLSDGDAWP</sequence>
<proteinExistence type="predicted"/>
<keyword evidence="4" id="KW-1185">Reference proteome</keyword>
<dbReference type="InterPro" id="IPR045340">
    <property type="entry name" value="DUF6533"/>
</dbReference>
<feature type="transmembrane region" description="Helical" evidence="1">
    <location>
        <begin position="101"/>
        <end position="122"/>
    </location>
</feature>
<feature type="transmembrane region" description="Helical" evidence="1">
    <location>
        <begin position="194"/>
        <end position="212"/>
    </location>
</feature>
<dbReference type="HOGENOM" id="CLU_057751_0_0_1"/>
<dbReference type="AlphaFoldDB" id="A0A0D0ATS8"/>
<organism evidence="3 4">
    <name type="scientific">Suillus luteus UH-Slu-Lm8-n1</name>
    <dbReference type="NCBI Taxonomy" id="930992"/>
    <lineage>
        <taxon>Eukaryota</taxon>
        <taxon>Fungi</taxon>
        <taxon>Dikarya</taxon>
        <taxon>Basidiomycota</taxon>
        <taxon>Agaricomycotina</taxon>
        <taxon>Agaricomycetes</taxon>
        <taxon>Agaricomycetidae</taxon>
        <taxon>Boletales</taxon>
        <taxon>Suillineae</taxon>
        <taxon>Suillaceae</taxon>
        <taxon>Suillus</taxon>
    </lineage>
</organism>
<evidence type="ECO:0000313" key="4">
    <source>
        <dbReference type="Proteomes" id="UP000054485"/>
    </source>
</evidence>
<dbReference type="InParanoid" id="A0A0D0ATS8"/>
<reference evidence="3 4" key="1">
    <citation type="submission" date="2014-04" db="EMBL/GenBank/DDBJ databases">
        <authorList>
            <consortium name="DOE Joint Genome Institute"/>
            <person name="Kuo A."/>
            <person name="Ruytinx J."/>
            <person name="Rineau F."/>
            <person name="Colpaert J."/>
            <person name="Kohler A."/>
            <person name="Nagy L.G."/>
            <person name="Floudas D."/>
            <person name="Copeland A."/>
            <person name="Barry K.W."/>
            <person name="Cichocki N."/>
            <person name="Veneault-Fourrey C."/>
            <person name="LaButti K."/>
            <person name="Lindquist E.A."/>
            <person name="Lipzen A."/>
            <person name="Lundell T."/>
            <person name="Morin E."/>
            <person name="Murat C."/>
            <person name="Sun H."/>
            <person name="Tunlid A."/>
            <person name="Henrissat B."/>
            <person name="Grigoriev I.V."/>
            <person name="Hibbett D.S."/>
            <person name="Martin F."/>
            <person name="Nordberg H.P."/>
            <person name="Cantor M.N."/>
            <person name="Hua S.X."/>
        </authorList>
    </citation>
    <scope>NUCLEOTIDE SEQUENCE [LARGE SCALE GENOMIC DNA]</scope>
    <source>
        <strain evidence="3 4">UH-Slu-Lm8-n1</strain>
    </source>
</reference>
<evidence type="ECO:0000313" key="3">
    <source>
        <dbReference type="EMBL" id="KIK37697.1"/>
    </source>
</evidence>
<feature type="domain" description="DUF6533" evidence="2">
    <location>
        <begin position="13"/>
        <end position="40"/>
    </location>
</feature>
<keyword evidence="1" id="KW-0812">Transmembrane</keyword>
<feature type="transmembrane region" description="Helical" evidence="1">
    <location>
        <begin position="232"/>
        <end position="253"/>
    </location>
</feature>
<feature type="transmembrane region" description="Helical" evidence="1">
    <location>
        <begin position="6"/>
        <end position="26"/>
    </location>
</feature>
<evidence type="ECO:0000256" key="1">
    <source>
        <dbReference type="SAM" id="Phobius"/>
    </source>
</evidence>
<dbReference type="Pfam" id="PF20151">
    <property type="entry name" value="DUF6533"/>
    <property type="match status" value="1"/>
</dbReference>
<gene>
    <name evidence="3" type="ORF">CY34DRAFT_445505</name>
</gene>
<feature type="transmembrane region" description="Helical" evidence="1">
    <location>
        <begin position="154"/>
        <end position="173"/>
    </location>
</feature>
<name>A0A0D0ATS8_9AGAM</name>